<gene>
    <name evidence="2" type="ORF">MAGR_40010</name>
</gene>
<protein>
    <recommendedName>
        <fullName evidence="4">Nucleoside phosphorylase domain-containing protein</fullName>
    </recommendedName>
</protein>
<evidence type="ECO:0000313" key="3">
    <source>
        <dbReference type="Proteomes" id="UP000465302"/>
    </source>
</evidence>
<dbReference type="RefSeq" id="WP_165789247.1">
    <property type="nucleotide sequence ID" value="NZ_PDCP01000013.1"/>
</dbReference>
<reference evidence="2 3" key="1">
    <citation type="journal article" date="2019" name="Emerg. Microbes Infect.">
        <title>Comprehensive subspecies identification of 175 nontuberculous mycobacteria species based on 7547 genomic profiles.</title>
        <authorList>
            <person name="Matsumoto Y."/>
            <person name="Kinjo T."/>
            <person name="Motooka D."/>
            <person name="Nabeya D."/>
            <person name="Jung N."/>
            <person name="Uechi K."/>
            <person name="Horii T."/>
            <person name="Iida T."/>
            <person name="Fujita J."/>
            <person name="Nakamura S."/>
        </authorList>
    </citation>
    <scope>NUCLEOTIDE SEQUENCE [LARGE SCALE GENOMIC DNA]</scope>
    <source>
        <strain evidence="2 3">JCM 6377</strain>
    </source>
</reference>
<dbReference type="Proteomes" id="UP000465302">
    <property type="component" value="Unassembled WGS sequence"/>
</dbReference>
<dbReference type="EMBL" id="BLKS01000001">
    <property type="protein sequence ID" value="GFG52560.1"/>
    <property type="molecule type" value="Genomic_DNA"/>
</dbReference>
<feature type="region of interest" description="Disordered" evidence="1">
    <location>
        <begin position="1"/>
        <end position="61"/>
    </location>
</feature>
<evidence type="ECO:0000313" key="2">
    <source>
        <dbReference type="EMBL" id="GFG52560.1"/>
    </source>
</evidence>
<dbReference type="AlphaFoldDB" id="A0A7I9W4R5"/>
<organism evidence="2 3">
    <name type="scientific">Mycolicibacterium agri</name>
    <name type="common">Mycobacterium agri</name>
    <dbReference type="NCBI Taxonomy" id="36811"/>
    <lineage>
        <taxon>Bacteria</taxon>
        <taxon>Bacillati</taxon>
        <taxon>Actinomycetota</taxon>
        <taxon>Actinomycetes</taxon>
        <taxon>Mycobacteriales</taxon>
        <taxon>Mycobacteriaceae</taxon>
        <taxon>Mycolicibacterium</taxon>
    </lineage>
</organism>
<accession>A0A7I9W4R5</accession>
<evidence type="ECO:0000256" key="1">
    <source>
        <dbReference type="SAM" id="MobiDB-lite"/>
    </source>
</evidence>
<evidence type="ECO:0008006" key="4">
    <source>
        <dbReference type="Google" id="ProtNLM"/>
    </source>
</evidence>
<proteinExistence type="predicted"/>
<name>A0A7I9W4R5_MYCAG</name>
<comment type="caution">
    <text evidence="2">The sequence shown here is derived from an EMBL/GenBank/DDBJ whole genome shotgun (WGS) entry which is preliminary data.</text>
</comment>
<sequence>MPAPQFEDPRRRIIEFGATEADRGPRQPPAPAPMIALGLPFPAGEAPQPQPLQDEPTTTDPLPRADVLVVTWTVAEHDALADVLTPGFGRNSWYRYAKDFPTYLPGIRKGAPARNAQRLGSYFPTQIAGRDLLCVKSELHLNQDGVRTGDGTATLPVKRFFRQMIDEVKPSLVITVGTAGATFPPTGTVKISGMTCPAHELGDVMITRAAKFRLSQEFRNEPFAHTEYRCTTFDIPTARLATAADLLAVHAAKLVEPTFGVPTRKYKPPKLVNGFTNDPDFRIDGRDFPEFHPMLTTDSFEFGTSTNGMHKLGCGVEMGDAVLGMVVEEMRDEGLDTPDWLVIRNASDPQINGELPAGDNPAVPPQMRRALNMQAHWAVWYYEAYGYWTSVNSAIATWAMTA</sequence>
<feature type="compositionally biased region" description="Basic and acidic residues" evidence="1">
    <location>
        <begin position="7"/>
        <end position="25"/>
    </location>
</feature>